<dbReference type="AlphaFoldDB" id="A0A9X2DQ53"/>
<feature type="region of interest" description="Disordered" evidence="1">
    <location>
        <begin position="23"/>
        <end position="45"/>
    </location>
</feature>
<accession>A0A9X2DQ53</accession>
<dbReference type="Gene3D" id="2.50.20.20">
    <property type="match status" value="1"/>
</dbReference>
<feature type="signal peptide" evidence="2">
    <location>
        <begin position="1"/>
        <end position="24"/>
    </location>
</feature>
<name>A0A9X2DQ53_9BACI</name>
<dbReference type="EMBL" id="JAMBOL010000008">
    <property type="protein sequence ID" value="MCM3714646.1"/>
    <property type="molecule type" value="Genomic_DNA"/>
</dbReference>
<keyword evidence="4" id="KW-1185">Reference proteome</keyword>
<dbReference type="InterPro" id="IPR046720">
    <property type="entry name" value="DUF6612"/>
</dbReference>
<organism evidence="3 4">
    <name type="scientific">Halalkalibacter oceani</name>
    <dbReference type="NCBI Taxonomy" id="1653776"/>
    <lineage>
        <taxon>Bacteria</taxon>
        <taxon>Bacillati</taxon>
        <taxon>Bacillota</taxon>
        <taxon>Bacilli</taxon>
        <taxon>Bacillales</taxon>
        <taxon>Bacillaceae</taxon>
        <taxon>Halalkalibacter</taxon>
    </lineage>
</organism>
<dbReference type="PROSITE" id="PS51257">
    <property type="entry name" value="PROKAR_LIPOPROTEIN"/>
    <property type="match status" value="1"/>
</dbReference>
<evidence type="ECO:0000313" key="4">
    <source>
        <dbReference type="Proteomes" id="UP001139179"/>
    </source>
</evidence>
<protein>
    <recommendedName>
        <fullName evidence="5">DUF2092 domain-containing protein</fullName>
    </recommendedName>
</protein>
<dbReference type="Pfam" id="PF20316">
    <property type="entry name" value="DUF6612"/>
    <property type="match status" value="1"/>
</dbReference>
<feature type="chain" id="PRO_5040816902" description="DUF2092 domain-containing protein" evidence="2">
    <location>
        <begin position="25"/>
        <end position="296"/>
    </location>
</feature>
<evidence type="ECO:0000313" key="3">
    <source>
        <dbReference type="EMBL" id="MCM3714646.1"/>
    </source>
</evidence>
<gene>
    <name evidence="3" type="ORF">M3202_11145</name>
</gene>
<keyword evidence="2" id="KW-0732">Signal</keyword>
<comment type="caution">
    <text evidence="3">The sequence shown here is derived from an EMBL/GenBank/DDBJ whole genome shotgun (WGS) entry which is preliminary data.</text>
</comment>
<reference evidence="3" key="1">
    <citation type="submission" date="2022-05" db="EMBL/GenBank/DDBJ databases">
        <title>Comparative Genomics of Spacecraft Associated Microbes.</title>
        <authorList>
            <person name="Tran M.T."/>
            <person name="Wright A."/>
            <person name="Seuylemezian A."/>
            <person name="Eisen J."/>
            <person name="Coil D."/>
        </authorList>
    </citation>
    <scope>NUCLEOTIDE SEQUENCE</scope>
    <source>
        <strain evidence="3">214.1.1</strain>
    </source>
</reference>
<dbReference type="RefSeq" id="WP_251223414.1">
    <property type="nucleotide sequence ID" value="NZ_JAMBOL010000008.1"/>
</dbReference>
<evidence type="ECO:0000256" key="1">
    <source>
        <dbReference type="SAM" id="MobiDB-lite"/>
    </source>
</evidence>
<sequence length="296" mass="33462">MIAWKRVCIGVSAVLLLTACGEPADTDSDAPANPEQEIHEEEEETALSVEEVLLRSVDVMTAVKSISSELQMQQTMQFPDGETFTSDSEMVMDFIQKPLATYQKMIVDVPEMGEIETEMYLVDNEIYFRDAMENAWFTYPDELAQNVSELQTRKIEPTEQLELLLKYADHLTIEEEAKHYRIHVEGAASALPSFAEELNGLVNEEFANTLDSMANLATIEALDYTLLIDKETFYQTQMDMSMDFSLTLEGEALPMQTTTSASFSRFNEIESIDIPAEVLDAAEEFNLEYTEFEEVG</sequence>
<proteinExistence type="predicted"/>
<dbReference type="Proteomes" id="UP001139179">
    <property type="component" value="Unassembled WGS sequence"/>
</dbReference>
<evidence type="ECO:0000256" key="2">
    <source>
        <dbReference type="SAM" id="SignalP"/>
    </source>
</evidence>
<evidence type="ECO:0008006" key="5">
    <source>
        <dbReference type="Google" id="ProtNLM"/>
    </source>
</evidence>